<dbReference type="InterPro" id="IPR002164">
    <property type="entry name" value="NAP_family"/>
</dbReference>
<feature type="non-terminal residue" evidence="4">
    <location>
        <position position="608"/>
    </location>
</feature>
<proteinExistence type="inferred from homology"/>
<name>A0AA40LH71_CNENI</name>
<dbReference type="AlphaFoldDB" id="A0AA40LH71"/>
<dbReference type="InterPro" id="IPR037231">
    <property type="entry name" value="NAP-like_sf"/>
</dbReference>
<keyword evidence="5" id="KW-1185">Reference proteome</keyword>
<feature type="region of interest" description="Disordered" evidence="3">
    <location>
        <begin position="286"/>
        <end position="318"/>
    </location>
</feature>
<feature type="region of interest" description="Disordered" evidence="3">
    <location>
        <begin position="69"/>
        <end position="109"/>
    </location>
</feature>
<comment type="similarity">
    <text evidence="1 2">Belongs to the nucleosome assembly protein (NAP) family.</text>
</comment>
<dbReference type="EMBL" id="JAULJE010000019">
    <property type="protein sequence ID" value="KAK1332132.1"/>
    <property type="molecule type" value="Genomic_DNA"/>
</dbReference>
<gene>
    <name evidence="4" type="ORF">QTO34_007818</name>
</gene>
<evidence type="ECO:0000256" key="3">
    <source>
        <dbReference type="SAM" id="MobiDB-lite"/>
    </source>
</evidence>
<evidence type="ECO:0000313" key="4">
    <source>
        <dbReference type="EMBL" id="KAK1332132.1"/>
    </source>
</evidence>
<feature type="region of interest" description="Disordered" evidence="3">
    <location>
        <begin position="178"/>
        <end position="213"/>
    </location>
</feature>
<feature type="compositionally biased region" description="Basic residues" evidence="3">
    <location>
        <begin position="286"/>
        <end position="297"/>
    </location>
</feature>
<accession>A0AA40LH71</accession>
<organism evidence="4 5">
    <name type="scientific">Cnephaeus nilssonii</name>
    <name type="common">Northern bat</name>
    <name type="synonym">Eptesicus nilssonii</name>
    <dbReference type="NCBI Taxonomy" id="3371016"/>
    <lineage>
        <taxon>Eukaryota</taxon>
        <taxon>Metazoa</taxon>
        <taxon>Chordata</taxon>
        <taxon>Craniata</taxon>
        <taxon>Vertebrata</taxon>
        <taxon>Euteleostomi</taxon>
        <taxon>Mammalia</taxon>
        <taxon>Eutheria</taxon>
        <taxon>Laurasiatheria</taxon>
        <taxon>Chiroptera</taxon>
        <taxon>Yangochiroptera</taxon>
        <taxon>Vespertilionidae</taxon>
        <taxon>Cnephaeus</taxon>
    </lineage>
</organism>
<dbReference type="GO" id="GO:0005634">
    <property type="term" value="C:nucleus"/>
    <property type="evidence" value="ECO:0007669"/>
    <property type="project" value="InterPro"/>
</dbReference>
<dbReference type="Proteomes" id="UP001177744">
    <property type="component" value="Unassembled WGS sequence"/>
</dbReference>
<sequence length="608" mass="66658">MEEGTMTALGRNSGVTQDAENWLHSQFPDLVTAWDQGSDSQAGLPRASPNSSALWVGVSCGWWPLSPLKNSPQPPAPEGRSGQQLPLAPADGASSNRSVPSAGASGAGTINSWDWRWQEWGCQQTGDHGPWQEGPGGGCEGWVETHPVPTTASRPTVPFKLPSHLPDTIGKLEGPPYFSDSSRHPSLGPGIKPATQHGPRKPAFAPTSSEETKITSCPLVREVNPSGLAKGGKEQQEAIEHIDESDYRIHFYFDENSYFKNKVLSKEFHRNESGALSSKSIKIKWKSGKDLRKHSSKTNKPTNKNKTEQRQQEESMRNQRASLPGLLTILMQAVVFCGRATLKGPKSHLWLASHSLLTTELGEVIKDEIWPNPLHTTWFLRWMMKKGKQKKQKSTIMDHRPEQAAWISAGSRLPRSDIMDHGPGQAAWVSARSRLPRSTITDHGPGQAAWVSSGSRLPRSAITDHRPGQAAWVSARSRLTSSMIMDDRPGQAAWISTGSCLTSRDLGDCVHLPPSPPPQSAPSRNLGLSWEQIGAGEHRDPSPLRVLRRAHAPMMRLLAEHPQHEQVRELARIVLHVQVAPAATTRSVLSYAANVTLQNPLNTQQGRS</sequence>
<dbReference type="Gene3D" id="3.30.1120.90">
    <property type="entry name" value="Nucleosome assembly protein"/>
    <property type="match status" value="1"/>
</dbReference>
<protein>
    <submittedName>
        <fullName evidence="4">Uncharacterized protein</fullName>
    </submittedName>
</protein>
<evidence type="ECO:0000256" key="1">
    <source>
        <dbReference type="ARBA" id="ARBA00009947"/>
    </source>
</evidence>
<feature type="region of interest" description="Disordered" evidence="3">
    <location>
        <begin position="438"/>
        <end position="465"/>
    </location>
</feature>
<evidence type="ECO:0000313" key="5">
    <source>
        <dbReference type="Proteomes" id="UP001177744"/>
    </source>
</evidence>
<reference evidence="4" key="1">
    <citation type="submission" date="2023-06" db="EMBL/GenBank/DDBJ databases">
        <title>Reference genome for the Northern bat (Eptesicus nilssonii), a most northern bat species.</title>
        <authorList>
            <person name="Laine V.N."/>
            <person name="Pulliainen A.T."/>
            <person name="Lilley T.M."/>
        </authorList>
    </citation>
    <scope>NUCLEOTIDE SEQUENCE</scope>
    <source>
        <strain evidence="4">BLF_Eptnil</strain>
        <tissue evidence="4">Kidney</tissue>
    </source>
</reference>
<comment type="caution">
    <text evidence="4">The sequence shown here is derived from an EMBL/GenBank/DDBJ whole genome shotgun (WGS) entry which is preliminary data.</text>
</comment>
<dbReference type="PANTHER" id="PTHR11875">
    <property type="entry name" value="TESTIS-SPECIFIC Y-ENCODED PROTEIN"/>
    <property type="match status" value="1"/>
</dbReference>
<feature type="compositionally biased region" description="Basic and acidic residues" evidence="3">
    <location>
        <begin position="305"/>
        <end position="317"/>
    </location>
</feature>
<dbReference type="GO" id="GO:0006334">
    <property type="term" value="P:nucleosome assembly"/>
    <property type="evidence" value="ECO:0007669"/>
    <property type="project" value="InterPro"/>
</dbReference>
<dbReference type="Pfam" id="PF00956">
    <property type="entry name" value="NAP"/>
    <property type="match status" value="1"/>
</dbReference>
<evidence type="ECO:0000256" key="2">
    <source>
        <dbReference type="RuleBase" id="RU003876"/>
    </source>
</evidence>
<dbReference type="SUPFAM" id="SSF143113">
    <property type="entry name" value="NAP-like"/>
    <property type="match status" value="1"/>
</dbReference>